<evidence type="ECO:0000313" key="4">
    <source>
        <dbReference type="Proteomes" id="UP000233551"/>
    </source>
</evidence>
<dbReference type="InterPro" id="IPR013103">
    <property type="entry name" value="RVT_2"/>
</dbReference>
<dbReference type="EMBL" id="PGOL01003254">
    <property type="protein sequence ID" value="PKI41937.1"/>
    <property type="molecule type" value="Genomic_DNA"/>
</dbReference>
<gene>
    <name evidence="3" type="ORF">CRG98_037687</name>
</gene>
<organism evidence="3 4">
    <name type="scientific">Punica granatum</name>
    <name type="common">Pomegranate</name>
    <dbReference type="NCBI Taxonomy" id="22663"/>
    <lineage>
        <taxon>Eukaryota</taxon>
        <taxon>Viridiplantae</taxon>
        <taxon>Streptophyta</taxon>
        <taxon>Embryophyta</taxon>
        <taxon>Tracheophyta</taxon>
        <taxon>Spermatophyta</taxon>
        <taxon>Magnoliopsida</taxon>
        <taxon>eudicotyledons</taxon>
        <taxon>Gunneridae</taxon>
        <taxon>Pentapetalae</taxon>
        <taxon>rosids</taxon>
        <taxon>malvids</taxon>
        <taxon>Myrtales</taxon>
        <taxon>Lythraceae</taxon>
        <taxon>Punica</taxon>
    </lineage>
</organism>
<dbReference type="Proteomes" id="UP000233551">
    <property type="component" value="Unassembled WGS sequence"/>
</dbReference>
<proteinExistence type="predicted"/>
<evidence type="ECO:0000259" key="2">
    <source>
        <dbReference type="Pfam" id="PF07727"/>
    </source>
</evidence>
<protein>
    <recommendedName>
        <fullName evidence="2">Reverse transcriptase Ty1/copia-type domain-containing protein</fullName>
    </recommendedName>
</protein>
<dbReference type="STRING" id="22663.A0A2I0ID68"/>
<comment type="caution">
    <text evidence="3">The sequence shown here is derived from an EMBL/GenBank/DDBJ whole genome shotgun (WGS) entry which is preliminary data.</text>
</comment>
<feature type="compositionally biased region" description="Polar residues" evidence="1">
    <location>
        <begin position="44"/>
        <end position="72"/>
    </location>
</feature>
<feature type="region of interest" description="Disordered" evidence="1">
    <location>
        <begin position="1"/>
        <end position="93"/>
    </location>
</feature>
<dbReference type="Pfam" id="PF07727">
    <property type="entry name" value="RVT_2"/>
    <property type="match status" value="1"/>
</dbReference>
<name>A0A2I0ID68_PUNGR</name>
<sequence>MGKIRLNGEYQLGQVPNMSDERDAVAHQGSDQGPSAFDMDLSPPSASGVEQSPRSADSDESQQSPLINTECSGNFEPEEAVRSSPKPIRNRRPPAWQKGYDCRLAAIKPPPPTAHTDSKIPAGLVPAGSNKVCCLQKSLYGLRQASRNWFAKFSIALKSYGFIQSSADYSLFTFNKDGIILVVLVYVDDLILTGNDITHCAKFKQYLDDCFRIKDLGKLK</sequence>
<reference evidence="3 4" key="1">
    <citation type="submission" date="2017-11" db="EMBL/GenBank/DDBJ databases">
        <title>De-novo sequencing of pomegranate (Punica granatum L.) genome.</title>
        <authorList>
            <person name="Akparov Z."/>
            <person name="Amiraslanov A."/>
            <person name="Hajiyeva S."/>
            <person name="Abbasov M."/>
            <person name="Kaur K."/>
            <person name="Hamwieh A."/>
            <person name="Solovyev V."/>
            <person name="Salamov A."/>
            <person name="Braich B."/>
            <person name="Kosarev P."/>
            <person name="Mahmoud A."/>
            <person name="Hajiyev E."/>
            <person name="Babayeva S."/>
            <person name="Izzatullayeva V."/>
            <person name="Mammadov A."/>
            <person name="Mammadov A."/>
            <person name="Sharifova S."/>
            <person name="Ojaghi J."/>
            <person name="Eynullazada K."/>
            <person name="Bayramov B."/>
            <person name="Abdulazimova A."/>
            <person name="Shahmuradov I."/>
        </authorList>
    </citation>
    <scope>NUCLEOTIDE SEQUENCE [LARGE SCALE GENOMIC DNA]</scope>
    <source>
        <strain evidence="4">cv. AG2017</strain>
        <tissue evidence="3">Leaf</tissue>
    </source>
</reference>
<dbReference type="AlphaFoldDB" id="A0A2I0ID68"/>
<feature type="domain" description="Reverse transcriptase Ty1/copia-type" evidence="2">
    <location>
        <begin position="122"/>
        <end position="220"/>
    </location>
</feature>
<keyword evidence="4" id="KW-1185">Reference proteome</keyword>
<evidence type="ECO:0000313" key="3">
    <source>
        <dbReference type="EMBL" id="PKI41937.1"/>
    </source>
</evidence>
<accession>A0A2I0ID68</accession>
<evidence type="ECO:0000256" key="1">
    <source>
        <dbReference type="SAM" id="MobiDB-lite"/>
    </source>
</evidence>